<dbReference type="EMBL" id="JAKMXF010000144">
    <property type="protein sequence ID" value="KAI6656593.1"/>
    <property type="molecule type" value="Genomic_DNA"/>
</dbReference>
<accession>A0AAV7K607</accession>
<protein>
    <submittedName>
        <fullName evidence="1">Uncharacterized protein</fullName>
    </submittedName>
</protein>
<comment type="caution">
    <text evidence="1">The sequence shown here is derived from an EMBL/GenBank/DDBJ whole genome shotgun (WGS) entry which is preliminary data.</text>
</comment>
<name>A0AAV7K607_9METZ</name>
<proteinExistence type="predicted"/>
<organism evidence="1 2">
    <name type="scientific">Oopsacas minuta</name>
    <dbReference type="NCBI Taxonomy" id="111878"/>
    <lineage>
        <taxon>Eukaryota</taxon>
        <taxon>Metazoa</taxon>
        <taxon>Porifera</taxon>
        <taxon>Hexactinellida</taxon>
        <taxon>Hexasterophora</taxon>
        <taxon>Lyssacinosida</taxon>
        <taxon>Leucopsacidae</taxon>
        <taxon>Oopsacas</taxon>
    </lineage>
</organism>
<evidence type="ECO:0000313" key="1">
    <source>
        <dbReference type="EMBL" id="KAI6656593.1"/>
    </source>
</evidence>
<dbReference type="Proteomes" id="UP001165289">
    <property type="component" value="Unassembled WGS sequence"/>
</dbReference>
<reference evidence="1 2" key="1">
    <citation type="journal article" date="2023" name="BMC Biol.">
        <title>The compact genome of the sponge Oopsacas minuta (Hexactinellida) is lacking key metazoan core genes.</title>
        <authorList>
            <person name="Santini S."/>
            <person name="Schenkelaars Q."/>
            <person name="Jourda C."/>
            <person name="Duchesne M."/>
            <person name="Belahbib H."/>
            <person name="Rocher C."/>
            <person name="Selva M."/>
            <person name="Riesgo A."/>
            <person name="Vervoort M."/>
            <person name="Leys S.P."/>
            <person name="Kodjabachian L."/>
            <person name="Le Bivic A."/>
            <person name="Borchiellini C."/>
            <person name="Claverie J.M."/>
            <person name="Renard E."/>
        </authorList>
    </citation>
    <scope>NUCLEOTIDE SEQUENCE [LARGE SCALE GENOMIC DNA]</scope>
    <source>
        <strain evidence="1">SPO-2</strain>
    </source>
</reference>
<sequence length="101" mass="11871">MTKNLEKDTITNLRESILRSLSQDPLLSDLNENITLQDLQYKIRLEEEGCIKIKVKKFDGNKISKFQRNQVFIQYKLCITSTTVRQNVKSKFVKTKENFLS</sequence>
<gene>
    <name evidence="1" type="ORF">LOD99_1388</name>
</gene>
<evidence type="ECO:0000313" key="2">
    <source>
        <dbReference type="Proteomes" id="UP001165289"/>
    </source>
</evidence>
<keyword evidence="2" id="KW-1185">Reference proteome</keyword>
<dbReference type="AlphaFoldDB" id="A0AAV7K607"/>